<proteinExistence type="predicted"/>
<dbReference type="Proteomes" id="UP000694388">
    <property type="component" value="Unplaced"/>
</dbReference>
<evidence type="ECO:0000313" key="1">
    <source>
        <dbReference type="Ensembl" id="ENSEBUP00000015251.1"/>
    </source>
</evidence>
<evidence type="ECO:0000313" key="2">
    <source>
        <dbReference type="Proteomes" id="UP000694388"/>
    </source>
</evidence>
<reference evidence="1" key="2">
    <citation type="submission" date="2025-09" db="UniProtKB">
        <authorList>
            <consortium name="Ensembl"/>
        </authorList>
    </citation>
    <scope>IDENTIFICATION</scope>
</reference>
<organism evidence="1 2">
    <name type="scientific">Eptatretus burgeri</name>
    <name type="common">Inshore hagfish</name>
    <dbReference type="NCBI Taxonomy" id="7764"/>
    <lineage>
        <taxon>Eukaryota</taxon>
        <taxon>Metazoa</taxon>
        <taxon>Chordata</taxon>
        <taxon>Craniata</taxon>
        <taxon>Vertebrata</taxon>
        <taxon>Cyclostomata</taxon>
        <taxon>Myxini</taxon>
        <taxon>Myxiniformes</taxon>
        <taxon>Myxinidae</taxon>
        <taxon>Eptatretinae</taxon>
        <taxon>Eptatretus</taxon>
    </lineage>
</organism>
<keyword evidence="2" id="KW-1185">Reference proteome</keyword>
<dbReference type="Ensembl" id="ENSEBUT00000015828.1">
    <property type="protein sequence ID" value="ENSEBUP00000015251.1"/>
    <property type="gene ID" value="ENSEBUG00000009609.1"/>
</dbReference>
<protein>
    <submittedName>
        <fullName evidence="1">Uncharacterized protein</fullName>
    </submittedName>
</protein>
<name>A0A8C4QIS8_EPTBU</name>
<reference evidence="1" key="1">
    <citation type="submission" date="2025-08" db="UniProtKB">
        <authorList>
            <consortium name="Ensembl"/>
        </authorList>
    </citation>
    <scope>IDENTIFICATION</scope>
</reference>
<accession>A0A8C4QIS8</accession>
<sequence>MYTLHFEPWSKIEFFSIGWHLQYNPLSWINPLQACIPSPCTSIAHLGKHSATE</sequence>
<dbReference type="AlphaFoldDB" id="A0A8C4QIS8"/>